<accession>A0AAV3AJH6</accession>
<evidence type="ECO:0000313" key="3">
    <source>
        <dbReference type="EMBL" id="DBA24606.1"/>
    </source>
</evidence>
<dbReference type="InterPro" id="IPR000488">
    <property type="entry name" value="Death_dom"/>
</dbReference>
<dbReference type="AlphaFoldDB" id="A0AAV3AJH6"/>
<dbReference type="FunFam" id="1.10.510.10:FF:000472">
    <property type="entry name" value="Receptor interacting serine/threonine kinase 1"/>
    <property type="match status" value="1"/>
</dbReference>
<reference evidence="3" key="1">
    <citation type="thesis" date="2020" institute="ProQuest LLC" country="789 East Eisenhower Parkway, Ann Arbor, MI, USA">
        <title>Comparative Genomics and Chromosome Evolution.</title>
        <authorList>
            <person name="Mudd A.B."/>
        </authorList>
    </citation>
    <scope>NUCLEOTIDE SEQUENCE</scope>
    <source>
        <strain evidence="3">1538</strain>
        <tissue evidence="3">Blood</tissue>
    </source>
</reference>
<gene>
    <name evidence="3" type="ORF">GDO54_012237</name>
</gene>
<protein>
    <recommendedName>
        <fullName evidence="5">Receptor-interacting serine/threonine-protein kinase 1</fullName>
    </recommendedName>
</protein>
<dbReference type="SUPFAM" id="SSF56112">
    <property type="entry name" value="Protein kinase-like (PK-like)"/>
    <property type="match status" value="1"/>
</dbReference>
<dbReference type="PRINTS" id="PR00109">
    <property type="entry name" value="TYRKINASE"/>
</dbReference>
<dbReference type="GO" id="GO:0043123">
    <property type="term" value="P:positive regulation of canonical NF-kappaB signal transduction"/>
    <property type="evidence" value="ECO:0007669"/>
    <property type="project" value="UniProtKB-ARBA"/>
</dbReference>
<proteinExistence type="predicted"/>
<dbReference type="PROSITE" id="PS50017">
    <property type="entry name" value="DEATH_DOMAIN"/>
    <property type="match status" value="1"/>
</dbReference>
<dbReference type="GO" id="GO:0031349">
    <property type="term" value="P:positive regulation of defense response"/>
    <property type="evidence" value="ECO:0007669"/>
    <property type="project" value="UniProtKB-ARBA"/>
</dbReference>
<name>A0AAV3AJH6_PYXAD</name>
<dbReference type="InterPro" id="IPR011009">
    <property type="entry name" value="Kinase-like_dom_sf"/>
</dbReference>
<dbReference type="Pfam" id="PF00531">
    <property type="entry name" value="Death"/>
    <property type="match status" value="1"/>
</dbReference>
<dbReference type="Pfam" id="PF07714">
    <property type="entry name" value="PK_Tyr_Ser-Thr"/>
    <property type="match status" value="1"/>
</dbReference>
<dbReference type="InterPro" id="IPR000719">
    <property type="entry name" value="Prot_kinase_dom"/>
</dbReference>
<dbReference type="InterPro" id="IPR051681">
    <property type="entry name" value="Ser/Thr_Kinases-Pseudokinases"/>
</dbReference>
<organism evidence="3 4">
    <name type="scientific">Pyxicephalus adspersus</name>
    <name type="common">African bullfrog</name>
    <dbReference type="NCBI Taxonomy" id="30357"/>
    <lineage>
        <taxon>Eukaryota</taxon>
        <taxon>Metazoa</taxon>
        <taxon>Chordata</taxon>
        <taxon>Craniata</taxon>
        <taxon>Vertebrata</taxon>
        <taxon>Euteleostomi</taxon>
        <taxon>Amphibia</taxon>
        <taxon>Batrachia</taxon>
        <taxon>Anura</taxon>
        <taxon>Neobatrachia</taxon>
        <taxon>Ranoidea</taxon>
        <taxon>Pyxicephalidae</taxon>
        <taxon>Pyxicephalinae</taxon>
        <taxon>Pyxicephalus</taxon>
    </lineage>
</organism>
<dbReference type="InterPro" id="IPR001245">
    <property type="entry name" value="Ser-Thr/Tyr_kinase_cat_dom"/>
</dbReference>
<sequence length="558" mass="64048">MEGTIDSTDMSLDDIHMKSSELLDKKEIDCGGFGKVYLCCHKKHGLVVQKTVFTGFKHDSYKNDLIQEGQIMCKLNNRRVVKLLGVILEDGNYSLVIEYMTKGNLLNVLKQVQVPYSVRARFIVEITEGMIYLHSQKVIHKDLKPENILADDDFHVKIADLGVAAFQKWSTLTKEETNRQRSRSSKTRSAKASGAGTLCYMAPEHFKDINQKATKKSDVYSFGIVIWVILNSKEPYENVINEAQLSICVQDGQRPDMTEDIQESLKEAADLMKECWKDDPNERPSFEDCEKQFMPVYCEKYEKDIKRDMAKLQAKYPKPEPFIARMASLQIDCDAELPSMQTRDTPQSLHSSLGLGQQNVNENLFRASNEPVECEEETHNEDLQRKLQDEINYHQMGSRFDNVTNPSNSANLNKPINVTISNSRAVQIGNGNYMLVENPPPTNMHFTQNMNHEQYQHLFGNNLLVNEHQIHLLTENLSKKWKEFARKVGFRQPEIEEIDHDYERDGLKEKVFQMLYKWQMKEGSKNATVGKVAKALYDLGEKDLLMELIQLNNGCANT</sequence>
<dbReference type="Gene3D" id="1.10.533.10">
    <property type="entry name" value="Death Domain, Fas"/>
    <property type="match status" value="1"/>
</dbReference>
<feature type="domain" description="Death" evidence="2">
    <location>
        <begin position="466"/>
        <end position="552"/>
    </location>
</feature>
<dbReference type="EMBL" id="DYDO01000005">
    <property type="protein sequence ID" value="DBA24606.1"/>
    <property type="molecule type" value="Genomic_DNA"/>
</dbReference>
<dbReference type="GO" id="GO:0005524">
    <property type="term" value="F:ATP binding"/>
    <property type="evidence" value="ECO:0007669"/>
    <property type="project" value="InterPro"/>
</dbReference>
<evidence type="ECO:0000313" key="4">
    <source>
        <dbReference type="Proteomes" id="UP001181693"/>
    </source>
</evidence>
<dbReference type="SMART" id="SM00220">
    <property type="entry name" value="S_TKc"/>
    <property type="match status" value="1"/>
</dbReference>
<dbReference type="InterPro" id="IPR025735">
    <property type="entry name" value="RHIM"/>
</dbReference>
<evidence type="ECO:0000259" key="1">
    <source>
        <dbReference type="PROSITE" id="PS50011"/>
    </source>
</evidence>
<dbReference type="InterPro" id="IPR011029">
    <property type="entry name" value="DEATH-like_dom_sf"/>
</dbReference>
<dbReference type="PANTHER" id="PTHR44329">
    <property type="entry name" value="SERINE/THREONINE-PROTEIN KINASE TNNI3K-RELATED"/>
    <property type="match status" value="1"/>
</dbReference>
<dbReference type="PROSITE" id="PS50011">
    <property type="entry name" value="PROTEIN_KINASE_DOM"/>
    <property type="match status" value="1"/>
</dbReference>
<dbReference type="GO" id="GO:0004706">
    <property type="term" value="F:JUN kinase kinase kinase activity"/>
    <property type="evidence" value="ECO:0007669"/>
    <property type="project" value="TreeGrafter"/>
</dbReference>
<comment type="caution">
    <text evidence="3">The sequence shown here is derived from an EMBL/GenBank/DDBJ whole genome shotgun (WGS) entry which is preliminary data.</text>
</comment>
<dbReference type="SMART" id="SM00005">
    <property type="entry name" value="DEATH"/>
    <property type="match status" value="1"/>
</dbReference>
<evidence type="ECO:0000259" key="2">
    <source>
        <dbReference type="PROSITE" id="PS50017"/>
    </source>
</evidence>
<feature type="domain" description="Protein kinase" evidence="1">
    <location>
        <begin position="22"/>
        <end position="297"/>
    </location>
</feature>
<dbReference type="Proteomes" id="UP001181693">
    <property type="component" value="Unassembled WGS sequence"/>
</dbReference>
<dbReference type="Pfam" id="PF12721">
    <property type="entry name" value="RHIM"/>
    <property type="match status" value="1"/>
</dbReference>
<dbReference type="SUPFAM" id="SSF47986">
    <property type="entry name" value="DEATH domain"/>
    <property type="match status" value="1"/>
</dbReference>
<keyword evidence="4" id="KW-1185">Reference proteome</keyword>
<dbReference type="Gene3D" id="1.10.510.10">
    <property type="entry name" value="Transferase(Phosphotransferase) domain 1"/>
    <property type="match status" value="1"/>
</dbReference>
<evidence type="ECO:0008006" key="5">
    <source>
        <dbReference type="Google" id="ProtNLM"/>
    </source>
</evidence>
<dbReference type="PANTHER" id="PTHR44329:SF6">
    <property type="entry name" value="RECEPTOR-INTERACTING SERINE_THREONINE-PROTEIN KINASE 1"/>
    <property type="match status" value="1"/>
</dbReference>